<dbReference type="EMBL" id="OU896710">
    <property type="protein sequence ID" value="CAH1163330.1"/>
    <property type="molecule type" value="Genomic_DNA"/>
</dbReference>
<evidence type="ECO:0000256" key="2">
    <source>
        <dbReference type="ARBA" id="ARBA00023108"/>
    </source>
</evidence>
<dbReference type="Proteomes" id="UP001153737">
    <property type="component" value="Chromosome 4"/>
</dbReference>
<keyword evidence="2" id="KW-0090">Biological rhythms</keyword>
<accession>A0A9P0GVJ2</accession>
<dbReference type="PANTHER" id="PTHR11008">
    <property type="entry name" value="PROTEIN TAKEOUT-LIKE PROTEIN"/>
    <property type="match status" value="1"/>
</dbReference>
<dbReference type="OrthoDB" id="7419171at2759"/>
<evidence type="ECO:0000256" key="4">
    <source>
        <dbReference type="SAM" id="SignalP"/>
    </source>
</evidence>
<proteinExistence type="inferred from homology"/>
<dbReference type="InterPro" id="IPR010562">
    <property type="entry name" value="Haemolymph_juvenile_hormone-bd"/>
</dbReference>
<dbReference type="Pfam" id="PF06585">
    <property type="entry name" value="JHBP"/>
    <property type="match status" value="1"/>
</dbReference>
<keyword evidence="6" id="KW-1185">Reference proteome</keyword>
<reference evidence="5" key="1">
    <citation type="submission" date="2022-01" db="EMBL/GenBank/DDBJ databases">
        <authorList>
            <person name="King R."/>
        </authorList>
    </citation>
    <scope>NUCLEOTIDE SEQUENCE</scope>
</reference>
<reference evidence="5" key="2">
    <citation type="submission" date="2022-10" db="EMBL/GenBank/DDBJ databases">
        <authorList>
            <consortium name="ENA_rothamsted_submissions"/>
            <consortium name="culmorum"/>
            <person name="King R."/>
        </authorList>
    </citation>
    <scope>NUCLEOTIDE SEQUENCE</scope>
</reference>
<gene>
    <name evidence="5" type="ORF">PHAECO_LOCUS8617</name>
</gene>
<evidence type="ECO:0000313" key="5">
    <source>
        <dbReference type="EMBL" id="CAH1163330.1"/>
    </source>
</evidence>
<evidence type="ECO:0000256" key="3">
    <source>
        <dbReference type="ARBA" id="ARBA00060902"/>
    </source>
</evidence>
<name>A0A9P0GVJ2_PHACE</name>
<dbReference type="PANTHER" id="PTHR11008:SF32">
    <property type="entry name" value="CIRCADIAN CLOCK-CONTROLLED PROTEIN DAYWAKE-RELATED"/>
    <property type="match status" value="1"/>
</dbReference>
<dbReference type="AlphaFoldDB" id="A0A9P0GVJ2"/>
<organism evidence="5 6">
    <name type="scientific">Phaedon cochleariae</name>
    <name type="common">Mustard beetle</name>
    <dbReference type="NCBI Taxonomy" id="80249"/>
    <lineage>
        <taxon>Eukaryota</taxon>
        <taxon>Metazoa</taxon>
        <taxon>Ecdysozoa</taxon>
        <taxon>Arthropoda</taxon>
        <taxon>Hexapoda</taxon>
        <taxon>Insecta</taxon>
        <taxon>Pterygota</taxon>
        <taxon>Neoptera</taxon>
        <taxon>Endopterygota</taxon>
        <taxon>Coleoptera</taxon>
        <taxon>Polyphaga</taxon>
        <taxon>Cucujiformia</taxon>
        <taxon>Chrysomeloidea</taxon>
        <taxon>Chrysomelidae</taxon>
        <taxon>Chrysomelinae</taxon>
        <taxon>Chrysomelini</taxon>
        <taxon>Phaedon</taxon>
    </lineage>
</organism>
<feature type="signal peptide" evidence="4">
    <location>
        <begin position="1"/>
        <end position="20"/>
    </location>
</feature>
<evidence type="ECO:0008006" key="7">
    <source>
        <dbReference type="Google" id="ProtNLM"/>
    </source>
</evidence>
<protein>
    <recommendedName>
        <fullName evidence="7">Protein takeout-like</fullName>
    </recommendedName>
</protein>
<dbReference type="GO" id="GO:0005615">
    <property type="term" value="C:extracellular space"/>
    <property type="evidence" value="ECO:0007669"/>
    <property type="project" value="TreeGrafter"/>
</dbReference>
<sequence>MNHQFVMFLLGILFSTHIMAITDLPPGFPRCKRTDPKMEECLIAATNQVRPYIIGGIPDFLPPLENFTVPKITLEDGKGALNFKAELINVTLMGLEKYKFTRYNFDVANKSFLIKVEFSHLYLKGKYVMTGQLLLAPIKGDGDFHGNISKCSCSIYHTVDIVNKHGIDYLKPQLTTPKIDIGKITDYGLVGLFKENKDLERATQNIIKNNLNVIVEEMLPAIEKVLGAIFDKVIFKSVTKIPYNKLYPE</sequence>
<keyword evidence="1 4" id="KW-0732">Signal</keyword>
<comment type="similarity">
    <text evidence="3">Belongs to the TO family.</text>
</comment>
<dbReference type="SMART" id="SM00700">
    <property type="entry name" value="JHBP"/>
    <property type="match status" value="1"/>
</dbReference>
<dbReference type="FunFam" id="3.15.10.30:FF:000001">
    <property type="entry name" value="Takeout-like protein 1"/>
    <property type="match status" value="1"/>
</dbReference>
<dbReference type="GO" id="GO:0007623">
    <property type="term" value="P:circadian rhythm"/>
    <property type="evidence" value="ECO:0007669"/>
    <property type="project" value="UniProtKB-ARBA"/>
</dbReference>
<dbReference type="InterPro" id="IPR038606">
    <property type="entry name" value="To_sf"/>
</dbReference>
<feature type="chain" id="PRO_5040240501" description="Protein takeout-like" evidence="4">
    <location>
        <begin position="21"/>
        <end position="249"/>
    </location>
</feature>
<dbReference type="Gene3D" id="3.15.10.30">
    <property type="entry name" value="Haemolymph juvenile hormone binding protein"/>
    <property type="match status" value="1"/>
</dbReference>
<evidence type="ECO:0000256" key="1">
    <source>
        <dbReference type="ARBA" id="ARBA00022729"/>
    </source>
</evidence>
<evidence type="ECO:0000313" key="6">
    <source>
        <dbReference type="Proteomes" id="UP001153737"/>
    </source>
</evidence>